<proteinExistence type="predicted"/>
<evidence type="ECO:0000256" key="2">
    <source>
        <dbReference type="SAM" id="MobiDB-lite"/>
    </source>
</evidence>
<evidence type="ECO:0000313" key="3">
    <source>
        <dbReference type="EMBL" id="KAK2583591.1"/>
    </source>
</evidence>
<feature type="compositionally biased region" description="Basic and acidic residues" evidence="2">
    <location>
        <begin position="513"/>
        <end position="533"/>
    </location>
</feature>
<feature type="region of interest" description="Disordered" evidence="2">
    <location>
        <begin position="513"/>
        <end position="544"/>
    </location>
</feature>
<evidence type="ECO:0000256" key="1">
    <source>
        <dbReference type="SAM" id="Coils"/>
    </source>
</evidence>
<gene>
    <name evidence="3" type="ORF">KPH14_009534</name>
</gene>
<protein>
    <submittedName>
        <fullName evidence="3">Uncharacterized protein</fullName>
    </submittedName>
</protein>
<keyword evidence="1" id="KW-0175">Coiled coil</keyword>
<reference evidence="3" key="2">
    <citation type="journal article" date="2023" name="Commun. Biol.">
        <title>Intrasexual cuticular hydrocarbon dimorphism in a wasp sheds light on hydrocarbon biosynthesis genes in Hymenoptera.</title>
        <authorList>
            <person name="Moris V.C."/>
            <person name="Podsiadlowski L."/>
            <person name="Martin S."/>
            <person name="Oeyen J.P."/>
            <person name="Donath A."/>
            <person name="Petersen M."/>
            <person name="Wilbrandt J."/>
            <person name="Misof B."/>
            <person name="Liedtke D."/>
            <person name="Thamm M."/>
            <person name="Scheiner R."/>
            <person name="Schmitt T."/>
            <person name="Niehuis O."/>
        </authorList>
    </citation>
    <scope>NUCLEOTIDE SEQUENCE</scope>
    <source>
        <strain evidence="3">GBR_01_08_01A</strain>
    </source>
</reference>
<evidence type="ECO:0000313" key="4">
    <source>
        <dbReference type="Proteomes" id="UP001258017"/>
    </source>
</evidence>
<sequence>MDVDCLARLRELAESELTMKKQIADLERREETYMRTLQHADEMWSKMDGDAADTLNGLQEQLDTKTNANQQLAARICELEDELEKLRARMALCRSELSKYVSAGKIDTLIGREDDYAETTDKMVGAGPKVVGKGAGRDDDLAEVRDKDTWATVDVSDKEVSSHLADQKTVEMTKYLAMMGSMEELYYDDDYGVCGPAYACYEDWPGMYGECSTTDIASTPAISQKVSRRISQQETKLRGVIREVDIRDSSRFDEDSIEGESAAEIYEEVIEFKDSEDDTMIKTAVDKDDVLVPLSKLQSWVDTVDSIRLGISKGSASSVVKENVDTLAEEIAAYAGVKAKEVITEILPGLDESEVDEEEITEKVVEEFEADVEEEVETAPKVEDLEEEPIMTEVEPAVEPPVEVDVELAVEPPVEVDVELAVEPAVEADVELAVEPADEVAVEPPDEVAVELAVEPADEVAVEPADKVAVELAVEPADEVAIKPAVESAVELAVEPVSLVSDTVAPVEAVEEMKKPEEEMEKQKVEVEVKESPAESIEPAPEEVETELEKDIVADEETKTILPIQQLTEEEEVEEETPPIEVPAAEVTVEGEETKVDVEPSVDEDAIQEEVELESVEEIEVEKVLPIETEEIIADIGEEVLEELPEEPIPTELTEEKEEIEDTELAVLAEESTTEIEAVEDAEQPVEPGVPAEISETIQVKEEIPMEEVPLEEKIEEAAEGIPVADEELLKMEEMAEIKEEMPVLEEEEIKDTEDIVEEIRETVPSAAEVKPEIKKRPEVPIDSKIVAMPYLAVADIEEIKEEPIVAKALPCVCKQAAEPTPSPTLPPMQIVITHAETVQTVINTGTQTCTVRPTPKKASCQRSIETDTRDPDISARKMRWRMRPKNRCAVASSNVSLQTEKSLLVLRSTTQDPCSSGRRLLSNILQSLKPSQSIEEKEIRTINYGQKHQQKGKCNCCLCGKEKTSSPAPPSFAKLSKARYQKTDQITQKGKSNYGMPRSGITDKWQTSQLRAPCVPKSVKQFSDQGICTHATSSCKSKLRMSYKRTVRLEMKDQSCSAKLPKSKVPSTELKKDEKLECSSTEVKRIDDERRKKCSTPRHTFDSPSTCMCTKTEKTPSGNILKQQICACGDSD</sequence>
<dbReference type="EMBL" id="JAIFRP010000030">
    <property type="protein sequence ID" value="KAK2583591.1"/>
    <property type="molecule type" value="Genomic_DNA"/>
</dbReference>
<accession>A0AAD9VQP8</accession>
<reference evidence="3" key="1">
    <citation type="submission" date="2021-08" db="EMBL/GenBank/DDBJ databases">
        <authorList>
            <person name="Misof B."/>
            <person name="Oliver O."/>
            <person name="Podsiadlowski L."/>
            <person name="Donath A."/>
            <person name="Peters R."/>
            <person name="Mayer C."/>
            <person name="Rust J."/>
            <person name="Gunkel S."/>
            <person name="Lesny P."/>
            <person name="Martin S."/>
            <person name="Oeyen J.P."/>
            <person name="Petersen M."/>
            <person name="Panagiotis P."/>
            <person name="Wilbrandt J."/>
            <person name="Tanja T."/>
        </authorList>
    </citation>
    <scope>NUCLEOTIDE SEQUENCE</scope>
    <source>
        <strain evidence="3">GBR_01_08_01A</strain>
        <tissue evidence="3">Thorax + abdomen</tissue>
    </source>
</reference>
<dbReference type="Proteomes" id="UP001258017">
    <property type="component" value="Unassembled WGS sequence"/>
</dbReference>
<comment type="caution">
    <text evidence="3">The sequence shown here is derived from an EMBL/GenBank/DDBJ whole genome shotgun (WGS) entry which is preliminary data.</text>
</comment>
<keyword evidence="4" id="KW-1185">Reference proteome</keyword>
<feature type="coiled-coil region" evidence="1">
    <location>
        <begin position="9"/>
        <end position="89"/>
    </location>
</feature>
<name>A0AAD9VQP8_9HYME</name>
<organism evidence="3 4">
    <name type="scientific">Odynerus spinipes</name>
    <dbReference type="NCBI Taxonomy" id="1348599"/>
    <lineage>
        <taxon>Eukaryota</taxon>
        <taxon>Metazoa</taxon>
        <taxon>Ecdysozoa</taxon>
        <taxon>Arthropoda</taxon>
        <taxon>Hexapoda</taxon>
        <taxon>Insecta</taxon>
        <taxon>Pterygota</taxon>
        <taxon>Neoptera</taxon>
        <taxon>Endopterygota</taxon>
        <taxon>Hymenoptera</taxon>
        <taxon>Apocrita</taxon>
        <taxon>Aculeata</taxon>
        <taxon>Vespoidea</taxon>
        <taxon>Vespidae</taxon>
        <taxon>Eumeninae</taxon>
        <taxon>Odynerus</taxon>
    </lineage>
</organism>
<dbReference type="AlphaFoldDB" id="A0AAD9VQP8"/>